<dbReference type="Pfam" id="PF13378">
    <property type="entry name" value="MR_MLE_C"/>
    <property type="match status" value="1"/>
</dbReference>
<gene>
    <name evidence="3" type="ORF">ACFFGY_00350</name>
</gene>
<organism evidence="3 4">
    <name type="scientific">Roseomonas elaeocarpi</name>
    <dbReference type="NCBI Taxonomy" id="907779"/>
    <lineage>
        <taxon>Bacteria</taxon>
        <taxon>Pseudomonadati</taxon>
        <taxon>Pseudomonadota</taxon>
        <taxon>Alphaproteobacteria</taxon>
        <taxon>Acetobacterales</taxon>
        <taxon>Roseomonadaceae</taxon>
        <taxon>Roseomonas</taxon>
    </lineage>
</organism>
<dbReference type="InterPro" id="IPR029065">
    <property type="entry name" value="Enolase_C-like"/>
</dbReference>
<reference evidence="3 4" key="1">
    <citation type="submission" date="2024-09" db="EMBL/GenBank/DDBJ databases">
        <authorList>
            <person name="Sun Q."/>
            <person name="Mori K."/>
        </authorList>
    </citation>
    <scope>NUCLEOTIDE SEQUENCE [LARGE SCALE GENOMIC DNA]</scope>
    <source>
        <strain evidence="3 4">TBRC 5777</strain>
    </source>
</reference>
<dbReference type="PANTHER" id="PTHR48080">
    <property type="entry name" value="D-GALACTONATE DEHYDRATASE-RELATED"/>
    <property type="match status" value="1"/>
</dbReference>
<protein>
    <submittedName>
        <fullName evidence="3">Mandelate racemase/muconate lactonizing enzyme family protein</fullName>
    </submittedName>
</protein>
<dbReference type="SUPFAM" id="SSF54826">
    <property type="entry name" value="Enolase N-terminal domain-like"/>
    <property type="match status" value="1"/>
</dbReference>
<sequence length="438" mass="48036">MALAQDSNIIERVESVVSTHSRPSELRITDMRVAVVTGHCYYPIIRIDTNQGVYGLGEVRDGGHPENALQFKHMLIGQNPCNVDMIFRAMRRYGNWGREGGGVSGIEIALWDLVGKIYGVPCYQFLGGKYRDRVRLYGDTPVPDDASPEGYARAVRGRAEMGLTFIKFDLKPKLFEMTPGGVIGQPTRYEYDLAKAARAPSSGRGAKLSEAGIAAAVEIVAAVRREVGNDVSLCIDHFGEGYVTADEAIRLGKALEPFNLAWLEDPLPWHDIEGHRRVADALLTPVAGGEDLYLWDGFREAIETRAFDVLHPDLLSSGGMLETKNIADYGERHGLPTALHCACSPIGFMANVHCGAAISSLVALEHHGLDVPFWADLVTGLDTDYMNEGYVKVPEAPGLGIDLNPEVVEANLRTPGTMFLPTESWNRKKIGFERVERG</sequence>
<proteinExistence type="predicted"/>
<dbReference type="InterPro" id="IPR013341">
    <property type="entry name" value="Mandelate_racemase_N_dom"/>
</dbReference>
<comment type="caution">
    <text evidence="3">The sequence shown here is derived from an EMBL/GenBank/DDBJ whole genome shotgun (WGS) entry which is preliminary data.</text>
</comment>
<feature type="domain" description="Mandelate racemase/muconate lactonizing enzyme C-terminal" evidence="2">
    <location>
        <begin position="148"/>
        <end position="285"/>
    </location>
</feature>
<dbReference type="SFLD" id="SFLDS00001">
    <property type="entry name" value="Enolase"/>
    <property type="match status" value="1"/>
</dbReference>
<accession>A0ABV6JLT4</accession>
<keyword evidence="4" id="KW-1185">Reference proteome</keyword>
<dbReference type="InterPro" id="IPR036849">
    <property type="entry name" value="Enolase-like_C_sf"/>
</dbReference>
<evidence type="ECO:0000259" key="2">
    <source>
        <dbReference type="SMART" id="SM00922"/>
    </source>
</evidence>
<dbReference type="RefSeq" id="WP_377042350.1">
    <property type="nucleotide sequence ID" value="NZ_JBHLUN010000001.1"/>
</dbReference>
<dbReference type="EMBL" id="JBHLUN010000001">
    <property type="protein sequence ID" value="MFC0406676.1"/>
    <property type="molecule type" value="Genomic_DNA"/>
</dbReference>
<dbReference type="SUPFAM" id="SSF51604">
    <property type="entry name" value="Enolase C-terminal domain-like"/>
    <property type="match status" value="1"/>
</dbReference>
<dbReference type="SFLD" id="SFLDG00179">
    <property type="entry name" value="mandelate_racemase"/>
    <property type="match status" value="1"/>
</dbReference>
<dbReference type="CDD" id="cd03316">
    <property type="entry name" value="MR_like"/>
    <property type="match status" value="1"/>
</dbReference>
<dbReference type="Proteomes" id="UP001589865">
    <property type="component" value="Unassembled WGS sequence"/>
</dbReference>
<dbReference type="InterPro" id="IPR013342">
    <property type="entry name" value="Mandelate_racemase_C"/>
</dbReference>
<evidence type="ECO:0000313" key="3">
    <source>
        <dbReference type="EMBL" id="MFC0406676.1"/>
    </source>
</evidence>
<keyword evidence="1" id="KW-0456">Lyase</keyword>
<dbReference type="PANTHER" id="PTHR48080:SF2">
    <property type="entry name" value="D-GALACTONATE DEHYDRATASE"/>
    <property type="match status" value="1"/>
</dbReference>
<dbReference type="Gene3D" id="3.30.390.10">
    <property type="entry name" value="Enolase-like, N-terminal domain"/>
    <property type="match status" value="1"/>
</dbReference>
<dbReference type="Gene3D" id="3.20.20.120">
    <property type="entry name" value="Enolase-like C-terminal domain"/>
    <property type="match status" value="1"/>
</dbReference>
<evidence type="ECO:0000256" key="1">
    <source>
        <dbReference type="ARBA" id="ARBA00023239"/>
    </source>
</evidence>
<dbReference type="InterPro" id="IPR034593">
    <property type="entry name" value="DgoD-like"/>
</dbReference>
<dbReference type="SMART" id="SM00922">
    <property type="entry name" value="MR_MLE"/>
    <property type="match status" value="1"/>
</dbReference>
<evidence type="ECO:0000313" key="4">
    <source>
        <dbReference type="Proteomes" id="UP001589865"/>
    </source>
</evidence>
<dbReference type="InterPro" id="IPR029017">
    <property type="entry name" value="Enolase-like_N"/>
</dbReference>
<dbReference type="Pfam" id="PF02746">
    <property type="entry name" value="MR_MLE_N"/>
    <property type="match status" value="1"/>
</dbReference>
<name>A0ABV6JLT4_9PROT</name>